<dbReference type="Proteomes" id="UP001151516">
    <property type="component" value="Unassembled WGS sequence"/>
</dbReference>
<comment type="catalytic activity">
    <reaction evidence="11">
        <text>tRNA(Ile) + L-isoleucine + ATP = L-isoleucyl-tRNA(Ile) + AMP + diphosphate</text>
        <dbReference type="Rhea" id="RHEA:11060"/>
        <dbReference type="Rhea" id="RHEA-COMP:9666"/>
        <dbReference type="Rhea" id="RHEA-COMP:9695"/>
        <dbReference type="ChEBI" id="CHEBI:30616"/>
        <dbReference type="ChEBI" id="CHEBI:33019"/>
        <dbReference type="ChEBI" id="CHEBI:58045"/>
        <dbReference type="ChEBI" id="CHEBI:78442"/>
        <dbReference type="ChEBI" id="CHEBI:78528"/>
        <dbReference type="ChEBI" id="CHEBI:456215"/>
        <dbReference type="EC" id="6.1.1.5"/>
    </reaction>
</comment>
<dbReference type="InterPro" id="IPR001412">
    <property type="entry name" value="aa-tRNA-synth_I_CS"/>
</dbReference>
<keyword evidence="5 13" id="KW-0436">Ligase</keyword>
<dbReference type="HAMAP" id="MF_02002">
    <property type="entry name" value="Ile_tRNA_synth_type1"/>
    <property type="match status" value="1"/>
</dbReference>
<gene>
    <name evidence="16" type="primary">ISM1</name>
    <name evidence="16" type="ORF">IWW39_000169</name>
</gene>
<dbReference type="SUPFAM" id="SSF47323">
    <property type="entry name" value="Anticodon-binding domain of a subclass of class I aminoacyl-tRNA synthetases"/>
    <property type="match status" value="1"/>
</dbReference>
<dbReference type="EMBL" id="JANBTX010000002">
    <property type="protein sequence ID" value="KAJ2691270.1"/>
    <property type="molecule type" value="Genomic_DNA"/>
</dbReference>
<dbReference type="InterPro" id="IPR033708">
    <property type="entry name" value="Anticodon_Ile_BEm"/>
</dbReference>
<dbReference type="PANTHER" id="PTHR42765">
    <property type="entry name" value="SOLEUCYL-TRNA SYNTHETASE"/>
    <property type="match status" value="1"/>
</dbReference>
<dbReference type="GO" id="GO:0004822">
    <property type="term" value="F:isoleucine-tRNA ligase activity"/>
    <property type="evidence" value="ECO:0007669"/>
    <property type="project" value="UniProtKB-EC"/>
</dbReference>
<protein>
    <recommendedName>
        <fullName evidence="12">Isoleucine--tRNA ligase, mitochondrial</fullName>
        <ecNumber evidence="4">6.1.1.5</ecNumber>
    </recommendedName>
    <alternativeName>
        <fullName evidence="10">Isoleucyl-tRNA synthetase</fullName>
    </alternativeName>
</protein>
<dbReference type="GO" id="GO:0032543">
    <property type="term" value="P:mitochondrial translation"/>
    <property type="evidence" value="ECO:0007669"/>
    <property type="project" value="TreeGrafter"/>
</dbReference>
<dbReference type="FunFam" id="3.40.50.620:FF:000111">
    <property type="entry name" value="Mitochondrial isoleucyl-tRNA synthetase"/>
    <property type="match status" value="1"/>
</dbReference>
<dbReference type="GO" id="GO:0002161">
    <property type="term" value="F:aminoacyl-tRNA deacylase activity"/>
    <property type="evidence" value="ECO:0007669"/>
    <property type="project" value="InterPro"/>
</dbReference>
<dbReference type="Gene3D" id="3.40.50.620">
    <property type="entry name" value="HUPs"/>
    <property type="match status" value="2"/>
</dbReference>
<comment type="subcellular location">
    <subcellularLocation>
        <location evidence="2">Cytoplasm</location>
    </subcellularLocation>
    <subcellularLocation>
        <location evidence="1">Mitochondrion</location>
    </subcellularLocation>
</comment>
<dbReference type="InterPro" id="IPR013155">
    <property type="entry name" value="M/V/L/I-tRNA-synth_anticd-bd"/>
</dbReference>
<dbReference type="Gene3D" id="1.10.730.20">
    <property type="match status" value="1"/>
</dbReference>
<dbReference type="GO" id="GO:0000049">
    <property type="term" value="F:tRNA binding"/>
    <property type="evidence" value="ECO:0007669"/>
    <property type="project" value="InterPro"/>
</dbReference>
<evidence type="ECO:0000256" key="2">
    <source>
        <dbReference type="ARBA" id="ARBA00004496"/>
    </source>
</evidence>
<dbReference type="PROSITE" id="PS00178">
    <property type="entry name" value="AA_TRNA_LIGASE_I"/>
    <property type="match status" value="1"/>
</dbReference>
<dbReference type="InterPro" id="IPR050081">
    <property type="entry name" value="Ile-tRNA_ligase"/>
</dbReference>
<dbReference type="GO" id="GO:0005524">
    <property type="term" value="F:ATP binding"/>
    <property type="evidence" value="ECO:0007669"/>
    <property type="project" value="UniProtKB-KW"/>
</dbReference>
<dbReference type="InterPro" id="IPR002300">
    <property type="entry name" value="aa-tRNA-synth_Ia"/>
</dbReference>
<evidence type="ECO:0000256" key="9">
    <source>
        <dbReference type="ARBA" id="ARBA00023146"/>
    </source>
</evidence>
<dbReference type="OrthoDB" id="10264412at2759"/>
<dbReference type="Pfam" id="PF08264">
    <property type="entry name" value="Anticodon_1"/>
    <property type="match status" value="1"/>
</dbReference>
<evidence type="ECO:0000256" key="6">
    <source>
        <dbReference type="ARBA" id="ARBA00022741"/>
    </source>
</evidence>
<dbReference type="InterPro" id="IPR009008">
    <property type="entry name" value="Val/Leu/Ile-tRNA-synth_edit"/>
</dbReference>
<evidence type="ECO:0000313" key="17">
    <source>
        <dbReference type="Proteomes" id="UP001151516"/>
    </source>
</evidence>
<evidence type="ECO:0000256" key="3">
    <source>
        <dbReference type="ARBA" id="ARBA00005594"/>
    </source>
</evidence>
<dbReference type="PRINTS" id="PR00984">
    <property type="entry name" value="TRNASYNTHILE"/>
</dbReference>
<comment type="caution">
    <text evidence="16">The sequence shown here is derived from an EMBL/GenBank/DDBJ whole genome shotgun (WGS) entry which is preliminary data.</text>
</comment>
<evidence type="ECO:0000256" key="10">
    <source>
        <dbReference type="ARBA" id="ARBA00032665"/>
    </source>
</evidence>
<keyword evidence="9 13" id="KW-0030">Aminoacyl-tRNA synthetase</keyword>
<accession>A0A9W8GN09</accession>
<evidence type="ECO:0000256" key="8">
    <source>
        <dbReference type="ARBA" id="ARBA00022917"/>
    </source>
</evidence>
<dbReference type="CDD" id="cd07960">
    <property type="entry name" value="Anticodon_Ia_Ile_BEm"/>
    <property type="match status" value="1"/>
</dbReference>
<dbReference type="Gene3D" id="3.90.740.10">
    <property type="entry name" value="Valyl/Leucyl/Isoleucyl-tRNA synthetase, editing domain"/>
    <property type="match status" value="1"/>
</dbReference>
<keyword evidence="17" id="KW-1185">Reference proteome</keyword>
<evidence type="ECO:0000259" key="14">
    <source>
        <dbReference type="Pfam" id="PF00133"/>
    </source>
</evidence>
<dbReference type="SUPFAM" id="SSF50677">
    <property type="entry name" value="ValRS/IleRS/LeuRS editing domain"/>
    <property type="match status" value="1"/>
</dbReference>
<name>A0A9W8GN09_9FUNG</name>
<feature type="domain" description="Aminoacyl-tRNA synthetase class Ia" evidence="14">
    <location>
        <begin position="75"/>
        <end position="692"/>
    </location>
</feature>
<dbReference type="PANTHER" id="PTHR42765:SF1">
    <property type="entry name" value="ISOLEUCINE--TRNA LIGASE, MITOCHONDRIAL"/>
    <property type="match status" value="1"/>
</dbReference>
<dbReference type="NCBIfam" id="TIGR00392">
    <property type="entry name" value="ileS"/>
    <property type="match status" value="1"/>
</dbReference>
<evidence type="ECO:0000256" key="12">
    <source>
        <dbReference type="ARBA" id="ARBA00068280"/>
    </source>
</evidence>
<dbReference type="InterPro" id="IPR023585">
    <property type="entry name" value="Ile-tRNA-ligase_type1"/>
</dbReference>
<dbReference type="GO" id="GO:0005739">
    <property type="term" value="C:mitochondrion"/>
    <property type="evidence" value="ECO:0007669"/>
    <property type="project" value="UniProtKB-SubCell"/>
</dbReference>
<organism evidence="16 17">
    <name type="scientific">Coemansia spiralis</name>
    <dbReference type="NCBI Taxonomy" id="417178"/>
    <lineage>
        <taxon>Eukaryota</taxon>
        <taxon>Fungi</taxon>
        <taxon>Fungi incertae sedis</taxon>
        <taxon>Zoopagomycota</taxon>
        <taxon>Kickxellomycotina</taxon>
        <taxon>Kickxellomycetes</taxon>
        <taxon>Kickxellales</taxon>
        <taxon>Kickxellaceae</taxon>
        <taxon>Coemansia</taxon>
    </lineage>
</organism>
<keyword evidence="7 13" id="KW-0067">ATP-binding</keyword>
<evidence type="ECO:0000256" key="7">
    <source>
        <dbReference type="ARBA" id="ARBA00022840"/>
    </source>
</evidence>
<keyword evidence="6 13" id="KW-0547">Nucleotide-binding</keyword>
<dbReference type="Pfam" id="PF00133">
    <property type="entry name" value="tRNA-synt_1"/>
    <property type="match status" value="1"/>
</dbReference>
<evidence type="ECO:0000256" key="13">
    <source>
        <dbReference type="RuleBase" id="RU363035"/>
    </source>
</evidence>
<evidence type="ECO:0000256" key="1">
    <source>
        <dbReference type="ARBA" id="ARBA00004173"/>
    </source>
</evidence>
<dbReference type="AlphaFoldDB" id="A0A9W8GN09"/>
<dbReference type="InterPro" id="IPR014729">
    <property type="entry name" value="Rossmann-like_a/b/a_fold"/>
</dbReference>
<dbReference type="GO" id="GO:0006428">
    <property type="term" value="P:isoleucyl-tRNA aminoacylation"/>
    <property type="evidence" value="ECO:0007669"/>
    <property type="project" value="InterPro"/>
</dbReference>
<comment type="similarity">
    <text evidence="3 13">Belongs to the class-I aminoacyl-tRNA synthetase family.</text>
</comment>
<evidence type="ECO:0000256" key="4">
    <source>
        <dbReference type="ARBA" id="ARBA00013165"/>
    </source>
</evidence>
<proteinExistence type="inferred from homology"/>
<dbReference type="InterPro" id="IPR002301">
    <property type="entry name" value="Ile-tRNA-ligase"/>
</dbReference>
<evidence type="ECO:0000256" key="11">
    <source>
        <dbReference type="ARBA" id="ARBA00048359"/>
    </source>
</evidence>
<reference evidence="16" key="1">
    <citation type="submission" date="2022-07" db="EMBL/GenBank/DDBJ databases">
        <title>Phylogenomic reconstructions and comparative analyses of Kickxellomycotina fungi.</title>
        <authorList>
            <person name="Reynolds N.K."/>
            <person name="Stajich J.E."/>
            <person name="Barry K."/>
            <person name="Grigoriev I.V."/>
            <person name="Crous P."/>
            <person name="Smith M.E."/>
        </authorList>
    </citation>
    <scope>NUCLEOTIDE SEQUENCE</scope>
    <source>
        <strain evidence="16">CBS 109367</strain>
    </source>
</reference>
<feature type="domain" description="Methionyl/Valyl/Leucyl/Isoleucyl-tRNA synthetase anticodon-binding" evidence="15">
    <location>
        <begin position="736"/>
        <end position="895"/>
    </location>
</feature>
<dbReference type="SUPFAM" id="SSF52374">
    <property type="entry name" value="Nucleotidylyl transferase"/>
    <property type="match status" value="1"/>
</dbReference>
<sequence length="1002" mass="111576">MNQSFAALRLASVRRSYVLGSSLPTRLLASSATGEGKPAGSYSHTLRLPKTGFPLRADAARRERQFRERCTDTLYKWQLESNTGPQFILHDGPPYANGELHVGHFMNKVLKDIVNRYQVMQGKQVLYIPGFDTHGLPIEQKALATLRGRDKDSLNPMEIRKLARNFALKAVASQTKSFKEYAVMGDWSNRYLTLDPEYEANQLEVFKEMVVRGYIYRQNKPVYWSPSSRTALAEAELEYNANHVSTSVYVKMPLTDESCQRLGSSTAVEALIWTTTPWTLPANCAIAVHRDLDYVLVRVSQENKPDYQLLVGQDRLAAIAELLPKGSTTCVVHTLKGSDLEGLTYTSVLRSKVCKILLADYVTSDSGTGLVHTAPGHGKEDYELGLDHGIDVYSPVDDCGQFTIQAGAALEGKEVLGEGNATVIEMLTATNALLFKADFTHSYPYDWRTNKPIILRATPQWFADVKDLKNAACESLKHVNVVPESGRRRLESFVRGRSEWCISRQRVWGVPIPVLYNAQSGEPLLTAESIDHIIGVIRANGGTDAWWTLPVEAFVHPRYCTNGETYVKGTDTMDVWFDSGTSWKLLEKRADRGEQGAFADLYLEGSDQHRGWFQSSLLTSNAVRGVAPYKALVTHGFTLDEQGRKMAKSIGNTLAPSQVIDGGKNKATEPAYGVDLLRLVVGSTDYTQDVSFGPTIFASFGDTIRKIRSTVRFMLGNLDGFTPEMAVPYEQLPGIDRYMLHELYHFKKAATAAFDRFEFFRATQALNHFTNTTLSAFYFDVCKDRLYASSPSSLERRSAQTVLRHILINYTTTLAPVTCHLAEETWEFSKALRGGFGPEVFSVFQEQWDQTNDAWHNPELAEDWAALRKIRGLANRAIEAARKTKVIGSSLEAELDIYVPLESRLGRLLRSHEGDLSQVCITSRASVHELDMDGASVADGAFEQTDVVAAFGSETKATIVCRRSPLCKCPRCWNFHSAAADALCGRCDDVMSSVSTPPQQQQ</sequence>
<dbReference type="EC" id="6.1.1.5" evidence="4"/>
<keyword evidence="8 13" id="KW-0648">Protein biosynthesis</keyword>
<evidence type="ECO:0000313" key="16">
    <source>
        <dbReference type="EMBL" id="KAJ2691270.1"/>
    </source>
</evidence>
<evidence type="ECO:0000259" key="15">
    <source>
        <dbReference type="Pfam" id="PF08264"/>
    </source>
</evidence>
<evidence type="ECO:0000256" key="5">
    <source>
        <dbReference type="ARBA" id="ARBA00022598"/>
    </source>
</evidence>
<dbReference type="InterPro" id="IPR009080">
    <property type="entry name" value="tRNAsynth_Ia_anticodon-bd"/>
</dbReference>